<dbReference type="Proteomes" id="UP000184139">
    <property type="component" value="Unassembled WGS sequence"/>
</dbReference>
<evidence type="ECO:0000256" key="4">
    <source>
        <dbReference type="ARBA" id="ARBA00023002"/>
    </source>
</evidence>
<dbReference type="InterPro" id="IPR050097">
    <property type="entry name" value="Ferredoxin-NADP_redctase_2"/>
</dbReference>
<evidence type="ECO:0000256" key="2">
    <source>
        <dbReference type="ARBA" id="ARBA00022630"/>
    </source>
</evidence>
<dbReference type="EMBL" id="FQXS01000041">
    <property type="protein sequence ID" value="SHI12509.1"/>
    <property type="molecule type" value="Genomic_DNA"/>
</dbReference>
<dbReference type="PROSITE" id="PS00573">
    <property type="entry name" value="PYRIDINE_REDOX_2"/>
    <property type="match status" value="1"/>
</dbReference>
<dbReference type="OrthoDB" id="9806179at2"/>
<evidence type="ECO:0000256" key="6">
    <source>
        <dbReference type="ARBA" id="ARBA00023284"/>
    </source>
</evidence>
<evidence type="ECO:0000313" key="10">
    <source>
        <dbReference type="Proteomes" id="UP000184139"/>
    </source>
</evidence>
<dbReference type="AlphaFoldDB" id="A0A1M5YKR5"/>
<dbReference type="STRING" id="1121409.SAMN02745124_04146"/>
<dbReference type="PANTHER" id="PTHR48105">
    <property type="entry name" value="THIOREDOXIN REDUCTASE 1-RELATED-RELATED"/>
    <property type="match status" value="1"/>
</dbReference>
<dbReference type="SUPFAM" id="SSF51905">
    <property type="entry name" value="FAD/NAD(P)-binding domain"/>
    <property type="match status" value="1"/>
</dbReference>
<protein>
    <submittedName>
        <fullName evidence="9">Thioredoxin reductase (NADPH)</fullName>
    </submittedName>
</protein>
<organism evidence="9 10">
    <name type="scientific">Desulfofustis glycolicus DSM 9705</name>
    <dbReference type="NCBI Taxonomy" id="1121409"/>
    <lineage>
        <taxon>Bacteria</taxon>
        <taxon>Pseudomonadati</taxon>
        <taxon>Thermodesulfobacteriota</taxon>
        <taxon>Desulfobulbia</taxon>
        <taxon>Desulfobulbales</taxon>
        <taxon>Desulfocapsaceae</taxon>
        <taxon>Desulfofustis</taxon>
    </lineage>
</organism>
<proteinExistence type="inferred from homology"/>
<keyword evidence="7" id="KW-0812">Transmembrane</keyword>
<keyword evidence="2" id="KW-0285">Flavoprotein</keyword>
<keyword evidence="7" id="KW-1133">Transmembrane helix</keyword>
<dbReference type="InterPro" id="IPR036188">
    <property type="entry name" value="FAD/NAD-bd_sf"/>
</dbReference>
<evidence type="ECO:0000259" key="8">
    <source>
        <dbReference type="Pfam" id="PF07992"/>
    </source>
</evidence>
<sequence length="309" mass="33221">MENNTYDIVIVGAGPAGMTAAIYAIRANMSVLMLDRLSPGGQMINTNEVENYTGTGKLSGAELAIKMFEHTQELGVAFDYKTVTGIADNGPLKTITCEEDDTVYQARAVILATGTVPRRLGVPGEDSWAGSGISWCAICDGAQYRDKEVVVIGGGNSAVEESIYLAGITTRLTVVTLFDLTADPKACDLLRRFDNVTIYPYQEVLEFTGTDRLTGVRFKSTKEDATERYVECDGVFEYIGFEASSQAFARLGILDRTGCIKVDSHMRTSVPGIYGAGDITVKHLRQIVTACSDGAVAANSAAVYVESIK</sequence>
<keyword evidence="3" id="KW-0274">FAD</keyword>
<keyword evidence="5" id="KW-1015">Disulfide bond</keyword>
<name>A0A1M5YKR5_9BACT</name>
<keyword evidence="4" id="KW-0560">Oxidoreductase</keyword>
<feature type="domain" description="FAD/NAD(P)-binding" evidence="8">
    <location>
        <begin position="6"/>
        <end position="294"/>
    </location>
</feature>
<comment type="similarity">
    <text evidence="1">Belongs to the class-II pyridine nucleotide-disulfide oxidoreductase family.</text>
</comment>
<dbReference type="GO" id="GO:0016668">
    <property type="term" value="F:oxidoreductase activity, acting on a sulfur group of donors, NAD(P) as acceptor"/>
    <property type="evidence" value="ECO:0007669"/>
    <property type="project" value="UniProtKB-ARBA"/>
</dbReference>
<evidence type="ECO:0000256" key="3">
    <source>
        <dbReference type="ARBA" id="ARBA00022827"/>
    </source>
</evidence>
<dbReference type="Pfam" id="PF07992">
    <property type="entry name" value="Pyr_redox_2"/>
    <property type="match status" value="1"/>
</dbReference>
<keyword evidence="6" id="KW-0676">Redox-active center</keyword>
<reference evidence="9 10" key="1">
    <citation type="submission" date="2016-11" db="EMBL/GenBank/DDBJ databases">
        <authorList>
            <person name="Jaros S."/>
            <person name="Januszkiewicz K."/>
            <person name="Wedrychowicz H."/>
        </authorList>
    </citation>
    <scope>NUCLEOTIDE SEQUENCE [LARGE SCALE GENOMIC DNA]</scope>
    <source>
        <strain evidence="9 10">DSM 9705</strain>
    </source>
</reference>
<dbReference type="Gene3D" id="3.50.50.60">
    <property type="entry name" value="FAD/NAD(P)-binding domain"/>
    <property type="match status" value="2"/>
</dbReference>
<dbReference type="InterPro" id="IPR008255">
    <property type="entry name" value="Pyr_nucl-diS_OxRdtase_2_AS"/>
</dbReference>
<evidence type="ECO:0000256" key="7">
    <source>
        <dbReference type="SAM" id="Phobius"/>
    </source>
</evidence>
<keyword evidence="7" id="KW-0472">Membrane</keyword>
<dbReference type="RefSeq" id="WP_073379111.1">
    <property type="nucleotide sequence ID" value="NZ_FQXS01000041.1"/>
</dbReference>
<evidence type="ECO:0000256" key="1">
    <source>
        <dbReference type="ARBA" id="ARBA00009333"/>
    </source>
</evidence>
<feature type="transmembrane region" description="Helical" evidence="7">
    <location>
        <begin position="6"/>
        <end position="25"/>
    </location>
</feature>
<dbReference type="PRINTS" id="PR00469">
    <property type="entry name" value="PNDRDTASEII"/>
</dbReference>
<keyword evidence="10" id="KW-1185">Reference proteome</keyword>
<dbReference type="PRINTS" id="PR00368">
    <property type="entry name" value="FADPNR"/>
</dbReference>
<evidence type="ECO:0000313" key="9">
    <source>
        <dbReference type="EMBL" id="SHI12509.1"/>
    </source>
</evidence>
<dbReference type="InterPro" id="IPR023753">
    <property type="entry name" value="FAD/NAD-binding_dom"/>
</dbReference>
<gene>
    <name evidence="9" type="ORF">SAMN02745124_04146</name>
</gene>
<evidence type="ECO:0000256" key="5">
    <source>
        <dbReference type="ARBA" id="ARBA00023157"/>
    </source>
</evidence>
<accession>A0A1M5YKR5</accession>